<keyword evidence="4" id="KW-0410">Iron transport</keyword>
<keyword evidence="10 11" id="KW-0998">Cell outer membrane</keyword>
<evidence type="ECO:0000256" key="9">
    <source>
        <dbReference type="ARBA" id="ARBA00023136"/>
    </source>
</evidence>
<evidence type="ECO:0000259" key="14">
    <source>
        <dbReference type="Pfam" id="PF07715"/>
    </source>
</evidence>
<evidence type="ECO:0000259" key="13">
    <source>
        <dbReference type="Pfam" id="PF00593"/>
    </source>
</evidence>
<evidence type="ECO:0000256" key="5">
    <source>
        <dbReference type="ARBA" id="ARBA00022692"/>
    </source>
</evidence>
<reference evidence="15 16" key="1">
    <citation type="submission" date="2019-02" db="EMBL/GenBank/DDBJ databases">
        <title>Prokaryotic population dynamics and viral predation in marine succession experiment using metagenomics: the confinement effect.</title>
        <authorList>
            <person name="Haro-Moreno J.M."/>
            <person name="Rodriguez-Valera F."/>
            <person name="Lopez-Perez M."/>
        </authorList>
    </citation>
    <scope>NUCLEOTIDE SEQUENCE [LARGE SCALE GENOMIC DNA]</scope>
    <source>
        <strain evidence="15">MED-G170</strain>
    </source>
</reference>
<evidence type="ECO:0000256" key="1">
    <source>
        <dbReference type="ARBA" id="ARBA00004571"/>
    </source>
</evidence>
<evidence type="ECO:0000256" key="10">
    <source>
        <dbReference type="ARBA" id="ARBA00023237"/>
    </source>
</evidence>
<keyword evidence="2 11" id="KW-0813">Transport</keyword>
<dbReference type="PANTHER" id="PTHR32552">
    <property type="entry name" value="FERRICHROME IRON RECEPTOR-RELATED"/>
    <property type="match status" value="1"/>
</dbReference>
<dbReference type="PANTHER" id="PTHR32552:SF81">
    <property type="entry name" value="TONB-DEPENDENT OUTER MEMBRANE RECEPTOR"/>
    <property type="match status" value="1"/>
</dbReference>
<dbReference type="InterPro" id="IPR039426">
    <property type="entry name" value="TonB-dep_rcpt-like"/>
</dbReference>
<protein>
    <submittedName>
        <fullName evidence="15">TonB-dependent receptor</fullName>
    </submittedName>
</protein>
<name>A0A520MFI3_9GAMM</name>
<dbReference type="AlphaFoldDB" id="A0A520MFI3"/>
<evidence type="ECO:0000256" key="7">
    <source>
        <dbReference type="ARBA" id="ARBA00023065"/>
    </source>
</evidence>
<dbReference type="Pfam" id="PF07715">
    <property type="entry name" value="Plug"/>
    <property type="match status" value="1"/>
</dbReference>
<dbReference type="GO" id="GO:0006826">
    <property type="term" value="P:iron ion transport"/>
    <property type="evidence" value="ECO:0007669"/>
    <property type="project" value="UniProtKB-KW"/>
</dbReference>
<dbReference type="InterPro" id="IPR036942">
    <property type="entry name" value="Beta-barrel_TonB_sf"/>
</dbReference>
<gene>
    <name evidence="15" type="ORF">EVB03_06350</name>
</gene>
<keyword evidence="7" id="KW-0406">Ion transport</keyword>
<evidence type="ECO:0000313" key="16">
    <source>
        <dbReference type="Proteomes" id="UP000315889"/>
    </source>
</evidence>
<dbReference type="Pfam" id="PF00593">
    <property type="entry name" value="TonB_dep_Rec_b-barrel"/>
    <property type="match status" value="1"/>
</dbReference>
<keyword evidence="15" id="KW-0675">Receptor</keyword>
<dbReference type="Proteomes" id="UP000315889">
    <property type="component" value="Unassembled WGS sequence"/>
</dbReference>
<feature type="domain" description="TonB-dependent receptor-like beta-barrel" evidence="13">
    <location>
        <begin position="295"/>
        <end position="736"/>
    </location>
</feature>
<comment type="subcellular location">
    <subcellularLocation>
        <location evidence="1 11">Cell outer membrane</location>
        <topology evidence="1 11">Multi-pass membrane protein</topology>
    </subcellularLocation>
</comment>
<dbReference type="InterPro" id="IPR000531">
    <property type="entry name" value="Beta-barrel_TonB"/>
</dbReference>
<accession>A0A520MFI3</accession>
<dbReference type="SUPFAM" id="SSF56935">
    <property type="entry name" value="Porins"/>
    <property type="match status" value="1"/>
</dbReference>
<organism evidence="15 16">
    <name type="scientific">SAR92 clade bacterium</name>
    <dbReference type="NCBI Taxonomy" id="2315479"/>
    <lineage>
        <taxon>Bacteria</taxon>
        <taxon>Pseudomonadati</taxon>
        <taxon>Pseudomonadota</taxon>
        <taxon>Gammaproteobacteria</taxon>
        <taxon>Cellvibrionales</taxon>
        <taxon>Porticoccaceae</taxon>
        <taxon>SAR92 clade</taxon>
    </lineage>
</organism>
<dbReference type="GO" id="GO:0009279">
    <property type="term" value="C:cell outer membrane"/>
    <property type="evidence" value="ECO:0007669"/>
    <property type="project" value="UniProtKB-SubCell"/>
</dbReference>
<comment type="similarity">
    <text evidence="11 12">Belongs to the TonB-dependent receptor family.</text>
</comment>
<evidence type="ECO:0000256" key="4">
    <source>
        <dbReference type="ARBA" id="ARBA00022496"/>
    </source>
</evidence>
<comment type="caution">
    <text evidence="15">The sequence shown here is derived from an EMBL/GenBank/DDBJ whole genome shotgun (WGS) entry which is preliminary data.</text>
</comment>
<evidence type="ECO:0000256" key="6">
    <source>
        <dbReference type="ARBA" id="ARBA00023004"/>
    </source>
</evidence>
<dbReference type="InterPro" id="IPR012910">
    <property type="entry name" value="Plug_dom"/>
</dbReference>
<evidence type="ECO:0000256" key="3">
    <source>
        <dbReference type="ARBA" id="ARBA00022452"/>
    </source>
</evidence>
<evidence type="ECO:0000313" key="15">
    <source>
        <dbReference type="EMBL" id="RZO19979.1"/>
    </source>
</evidence>
<evidence type="ECO:0000256" key="12">
    <source>
        <dbReference type="RuleBase" id="RU003357"/>
    </source>
</evidence>
<keyword evidence="3 11" id="KW-1134">Transmembrane beta strand</keyword>
<dbReference type="EMBL" id="SHBP01000007">
    <property type="protein sequence ID" value="RZO19979.1"/>
    <property type="molecule type" value="Genomic_DNA"/>
</dbReference>
<proteinExistence type="inferred from homology"/>
<feature type="domain" description="TonB-dependent receptor plug" evidence="14">
    <location>
        <begin position="31"/>
        <end position="138"/>
    </location>
</feature>
<dbReference type="PROSITE" id="PS52016">
    <property type="entry name" value="TONB_DEPENDENT_REC_3"/>
    <property type="match status" value="1"/>
</dbReference>
<evidence type="ECO:0000256" key="2">
    <source>
        <dbReference type="ARBA" id="ARBA00022448"/>
    </source>
</evidence>
<keyword evidence="8 12" id="KW-0798">TonB box</keyword>
<sequence length="790" mass="85077">MLGLFVLTGHTFVYGQLEEVIVTAQKRSESLQDVPVAVSAFTADQMKTLGVTDASKLVDVTPGFSAGAQQGSNRSYFLRGVGTNDVHLTASSAVGQYFDGITLTSGYHARAALYDMERVEVLKGPQNTLFGLNTTGGAVNYISNKPEIGAGTQGSASVNWGSNSHLETEFAVGFDISDKVAARFAMQTIDDDGAFTSVSNGKKYGDDDVKSARLSLLWEPSDQAAVTFNMHALESQNNSTAVKAVGTRSADGSGGVCADAPMGVVDFEANTNCLGRNGGATGEAASDPSTDDWKLTAQDVGLEDISTEGFYLKVDYDLGWATLNSITSMDNLTFKNANDNDGSDTLNLHTFQQDDRDTFQQEIRLISNGDEAYRWIAGVYFLDEEADSYTGLRGSAGKFGAGNKIPSVELDHTKENFGIYFQSEYDISDTLTLTAGLRYSDEEIVGNYRPSSPIVAGAETHTLYFSDDVAALVAEQNPGTTEYDANGYEIARQIKQTLDNNDVGYTVKLDWKATEDSMIYASVSKGFKGSALDTRPVYALFPVNNVINSLEDTKLAPESLDVWELGYKGMFWDDRLELDASTFLYTYENLQQFVSAAGGLPRLENAPESEITGFDANVRYASDGGFYLQAGVSMLDTEVTKSGDSSFVEGAELAMAPEVSFNLLASQDVQLQSGNMLNLTANISHTGDQVKSTAVSGNANVVDQLTQEAYTLVNANLSYRFGNADQYALSLYGRNLTDEHYCGHILINDGNAILAGPNPKSGKKDTNQSVLCRVTNASTRTFGASISIDF</sequence>
<keyword evidence="5 11" id="KW-0812">Transmembrane</keyword>
<evidence type="ECO:0000256" key="11">
    <source>
        <dbReference type="PROSITE-ProRule" id="PRU01360"/>
    </source>
</evidence>
<evidence type="ECO:0000256" key="8">
    <source>
        <dbReference type="ARBA" id="ARBA00023077"/>
    </source>
</evidence>
<keyword evidence="6" id="KW-0408">Iron</keyword>
<keyword evidence="9 11" id="KW-0472">Membrane</keyword>
<dbReference type="Gene3D" id="2.40.170.20">
    <property type="entry name" value="TonB-dependent receptor, beta-barrel domain"/>
    <property type="match status" value="1"/>
</dbReference>